<name>A0ABX0KZU2_9NEIS</name>
<comment type="caution">
    <text evidence="2">The sequence shown here is derived from an EMBL/GenBank/DDBJ whole genome shotgun (WGS) entry which is preliminary data.</text>
</comment>
<dbReference type="Proteomes" id="UP001515641">
    <property type="component" value="Unassembled WGS sequence"/>
</dbReference>
<keyword evidence="3" id="KW-1185">Reference proteome</keyword>
<gene>
    <name evidence="2" type="ORF">HA052_07760</name>
</gene>
<evidence type="ECO:0000313" key="2">
    <source>
        <dbReference type="EMBL" id="NHR05094.1"/>
    </source>
</evidence>
<dbReference type="InterPro" id="IPR008727">
    <property type="entry name" value="PAAR_motif"/>
</dbReference>
<evidence type="ECO:0000313" key="3">
    <source>
        <dbReference type="Proteomes" id="UP001515641"/>
    </source>
</evidence>
<feature type="region of interest" description="Disordered" evidence="1">
    <location>
        <begin position="205"/>
        <end position="226"/>
    </location>
</feature>
<dbReference type="CDD" id="cd14744">
    <property type="entry name" value="PAAR_CT_2"/>
    <property type="match status" value="1"/>
</dbReference>
<proteinExistence type="predicted"/>
<dbReference type="EMBL" id="JAAOMA010000008">
    <property type="protein sequence ID" value="NHR05094.1"/>
    <property type="molecule type" value="Genomic_DNA"/>
</dbReference>
<organism evidence="2 3">
    <name type="scientific">Chromobacterium fluminis</name>
    <dbReference type="NCBI Taxonomy" id="3044269"/>
    <lineage>
        <taxon>Bacteria</taxon>
        <taxon>Pseudomonadati</taxon>
        <taxon>Pseudomonadota</taxon>
        <taxon>Betaproteobacteria</taxon>
        <taxon>Neisseriales</taxon>
        <taxon>Chromobacteriaceae</taxon>
        <taxon>Chromobacterium</taxon>
    </lineage>
</organism>
<dbReference type="Pfam" id="PF05488">
    <property type="entry name" value="PAAR_motif"/>
    <property type="match status" value="1"/>
</dbReference>
<feature type="compositionally biased region" description="Polar residues" evidence="1">
    <location>
        <begin position="210"/>
        <end position="226"/>
    </location>
</feature>
<accession>A0ABX0KZU2</accession>
<dbReference type="RefSeq" id="WP_166451482.1">
    <property type="nucleotide sequence ID" value="NZ_JAAOMA010000008.1"/>
</dbReference>
<sequence>MALRAIIREGDTTSHGGTVLGYFSTLFVYGKYASGVGHQGYCPKCKKEFLILPGPRTFNYLGHDVAVEGMQTSCGATLIASQFKFTLNTQPGPVKYLPGPLSALIQTQDANVACHAQIRFLTADNQPVANTTYKLTLADGSTEAGKTDADGHTHRITTDYEVAITSAEFYPDWFYGCECQAERLASHGGRSPSPTMKVTLTKLHTKEQGSDSPPIQHTLPQASSTRDLTPGEIAMAQILFKDAIDYSKVKIHRGGLFGQPNRSQNAMTPRGEIHFPDQYFKADYSAEDAPTLMWFIHEMVHVWQYQLGYNLIWNGFKIGLKGGYDANAKAYYYDLKGADAGKPLHQFNMEQQGQLIANYFGAAELGMGKYQEELQELRRVLKDFLVQPKDPTLLPYTTEFTKP</sequence>
<protein>
    <submittedName>
        <fullName evidence="2">PAAR domain-containing protein</fullName>
    </submittedName>
</protein>
<reference evidence="2 3" key="1">
    <citation type="submission" date="2020-03" db="EMBL/GenBank/DDBJ databases">
        <title>Draft genome sequence of environmentally isolated cultures.</title>
        <authorList>
            <person name="Wilson H.S."/>
            <person name="De Leon M.E."/>
        </authorList>
    </citation>
    <scope>NUCLEOTIDE SEQUENCE [LARGE SCALE GENOMIC DNA]</scope>
    <source>
        <strain evidence="2 3">HSC-31F16</strain>
    </source>
</reference>
<evidence type="ECO:0000256" key="1">
    <source>
        <dbReference type="SAM" id="MobiDB-lite"/>
    </source>
</evidence>